<proteinExistence type="predicted"/>
<gene>
    <name evidence="1" type="ORF">vBVpaPMGD2_40</name>
</gene>
<organism evidence="1 2">
    <name type="scientific">Vibrio phage vB_VpaP_MGD2</name>
    <dbReference type="NCBI Taxonomy" id="2565877"/>
    <lineage>
        <taxon>Viruses</taxon>
        <taxon>Duplodnaviria</taxon>
        <taxon>Heunggongvirae</taxon>
        <taxon>Uroviricota</taxon>
        <taxon>Caudoviricetes</taxon>
        <taxon>Autographivirales</taxon>
        <taxon>Autosignataviridae</taxon>
        <taxon>Colwellvirinae</taxon>
        <taxon>Kaohsiungvirus</taxon>
        <taxon>Kaohsiungvirus MGD2</taxon>
    </lineage>
</organism>
<accession>A0A6B7HXF5</accession>
<dbReference type="Proteomes" id="UP000435653">
    <property type="component" value="Segment"/>
</dbReference>
<name>A0A6B7HXF5_9CAUD</name>
<keyword evidence="2" id="KW-1185">Reference proteome</keyword>
<protein>
    <submittedName>
        <fullName evidence="1">Uncharacterized protein</fullName>
    </submittedName>
</protein>
<evidence type="ECO:0000313" key="1">
    <source>
        <dbReference type="EMBL" id="QDF45979.1"/>
    </source>
</evidence>
<evidence type="ECO:0000313" key="2">
    <source>
        <dbReference type="Proteomes" id="UP000435653"/>
    </source>
</evidence>
<sequence>MVIQLYFDVGYKPWYGAWILDIYTPFTIKKDVCLTRYVIEEQLDIASLYLLVKNQIKKHQIQYKRENRKFYGYY</sequence>
<reference evidence="1" key="1">
    <citation type="submission" date="2019-04" db="EMBL/GenBank/DDBJ databases">
        <authorList>
            <person name="Cao Y."/>
            <person name="Sun X."/>
            <person name="Zhang Y."/>
        </authorList>
    </citation>
    <scope>NUCLEOTIDE SEQUENCE</scope>
</reference>
<dbReference type="EMBL" id="MK820013">
    <property type="protein sequence ID" value="QDF45979.1"/>
    <property type="molecule type" value="Genomic_DNA"/>
</dbReference>